<dbReference type="Proteomes" id="UP000422648">
    <property type="component" value="Segment"/>
</dbReference>
<dbReference type="RefSeq" id="YP_009873927.1">
    <property type="nucleotide sequence ID" value="NC_049340.1"/>
</dbReference>
<evidence type="ECO:0000313" key="1">
    <source>
        <dbReference type="EMBL" id="BBI90635.1"/>
    </source>
</evidence>
<sequence length="120" mass="14196">MSEVVKKKRRKNYLTSDEIRAELQVCHVRDGLTNRMVDMFCLMIDKIQAPFKYPSDDVRMDIRSFAIEQLVKKWKSCDINRPNLFSFFTQVIKNDLYAGWNSYKRGCADFSYSTIFTDDV</sequence>
<dbReference type="EMBL" id="AP019524">
    <property type="protein sequence ID" value="BBI90635.1"/>
    <property type="molecule type" value="Genomic_DNA"/>
</dbReference>
<proteinExistence type="predicted"/>
<reference evidence="1 2" key="1">
    <citation type="journal article" date="2019" name="Arch. Virol.">
        <title>A novel jumbo Tenacibaculum maritimum lytic phage with head-fiber-like appendages.</title>
        <authorList>
            <person name="Kawato Y."/>
            <person name="Istiqomah I."/>
            <person name="Gaafar A.Y."/>
            <person name="Hanaoka M."/>
            <person name="Ishimaru K."/>
            <person name="Yasuike M."/>
            <person name="Nishiki I."/>
            <person name="Nakamura Y."/>
            <person name="Fujiwara A."/>
            <person name="Nakai T."/>
        </authorList>
    </citation>
    <scope>NUCLEOTIDE SEQUENCE [LARGE SCALE GENOMIC DNA]</scope>
    <source>
        <strain evidence="1 2">PTm1</strain>
    </source>
</reference>
<name>A0A5S9HXD4_9CAUD</name>
<accession>A0A5S9HXD4</accession>
<dbReference type="KEGG" id="vg:55803048"/>
<protein>
    <submittedName>
        <fullName evidence="1">Uncharacterized protein</fullName>
    </submittedName>
</protein>
<organism evidence="1 2">
    <name type="scientific">Tenacibaculum phage PTm1</name>
    <dbReference type="NCBI Taxonomy" id="2547425"/>
    <lineage>
        <taxon>Viruses</taxon>
        <taxon>Duplodnaviria</taxon>
        <taxon>Heunggongvirae</taxon>
        <taxon>Uroviricota</taxon>
        <taxon>Caudoviricetes</taxon>
        <taxon>Shirahamavirus</taxon>
        <taxon>Shirahamavirus PTm1</taxon>
    </lineage>
</organism>
<evidence type="ECO:0000313" key="2">
    <source>
        <dbReference type="Proteomes" id="UP000422648"/>
    </source>
</evidence>
<keyword evidence="2" id="KW-1185">Reference proteome</keyword>
<dbReference type="GeneID" id="55803048"/>